<dbReference type="InterPro" id="IPR001089">
    <property type="entry name" value="Chemokine_CXC"/>
</dbReference>
<comment type="function">
    <text evidence="5">Ligand for cxcr3.2. Chemotactic for macrophages.</text>
</comment>
<keyword evidence="3" id="KW-0202">Cytokine</keyword>
<evidence type="ECO:0000256" key="5">
    <source>
        <dbReference type="ARBA" id="ARBA00054901"/>
    </source>
</evidence>
<dbReference type="PANTHER" id="PTHR12015:SF210">
    <property type="entry name" value="C-X-C MOTIF CHEMOKINE 9"/>
    <property type="match status" value="1"/>
</dbReference>
<evidence type="ECO:0000256" key="2">
    <source>
        <dbReference type="ARBA" id="ARBA00010665"/>
    </source>
</evidence>
<dbReference type="GeneID" id="109637777"/>
<dbReference type="InterPro" id="IPR033899">
    <property type="entry name" value="CXC_Chemokine_domain"/>
</dbReference>
<evidence type="ECO:0000313" key="8">
    <source>
        <dbReference type="EMBL" id="BAR92725.1"/>
    </source>
</evidence>
<evidence type="ECO:0000256" key="4">
    <source>
        <dbReference type="ARBA" id="ARBA00022525"/>
    </source>
</evidence>
<dbReference type="GO" id="GO:0042056">
    <property type="term" value="F:chemoattractant activity"/>
    <property type="evidence" value="ECO:0007669"/>
    <property type="project" value="UniProtKB-ARBA"/>
</dbReference>
<gene>
    <name evidence="8" type="primary">il8-2</name>
</gene>
<comment type="similarity">
    <text evidence="2">Belongs to the intercrine alpha (chemokine CxC) family.</text>
</comment>
<dbReference type="PRINTS" id="PR00437">
    <property type="entry name" value="SMALLCYTKCXC"/>
</dbReference>
<accession>A0A0H5AXG0</accession>
<sequence length="97" mass="10685">MTFFTIVALLVFLAIPDGTSLSNGGVTPRCQCINKERKPIGRHIGSVEVNPASSHCKEIEIIATLKKDGQKICLDPEAPWVIKCLERIHMITDQGKI</sequence>
<dbReference type="OrthoDB" id="9937393at2759"/>
<dbReference type="CTD" id="100002946"/>
<feature type="chain" id="PRO_5036445743" evidence="6">
    <location>
        <begin position="21"/>
        <end position="97"/>
    </location>
</feature>
<dbReference type="AlphaFoldDB" id="A0A0H5AXG0"/>
<dbReference type="SUPFAM" id="SSF54117">
    <property type="entry name" value="Interleukin 8-like chemokines"/>
    <property type="match status" value="1"/>
</dbReference>
<dbReference type="CDD" id="cd00273">
    <property type="entry name" value="Chemokine_CXC"/>
    <property type="match status" value="1"/>
</dbReference>
<feature type="domain" description="Chemokine interleukin-8-like" evidence="7">
    <location>
        <begin position="27"/>
        <end position="88"/>
    </location>
</feature>
<dbReference type="InterPro" id="IPR039809">
    <property type="entry name" value="Chemokine_b/g/d"/>
</dbReference>
<dbReference type="GO" id="GO:0005615">
    <property type="term" value="C:extracellular space"/>
    <property type="evidence" value="ECO:0007669"/>
    <property type="project" value="UniProtKB-KW"/>
</dbReference>
<evidence type="ECO:0000256" key="1">
    <source>
        <dbReference type="ARBA" id="ARBA00004613"/>
    </source>
</evidence>
<dbReference type="SMR" id="A0A0H5AXG0"/>
<dbReference type="FunFam" id="2.40.50.40:FF:000004">
    <property type="entry name" value="C-X-C motif chemokine"/>
    <property type="match status" value="1"/>
</dbReference>
<name>A0A0H5AXG0_PAROL</name>
<dbReference type="PANTHER" id="PTHR12015">
    <property type="entry name" value="SMALL INDUCIBLE CYTOKINE A"/>
    <property type="match status" value="1"/>
</dbReference>
<evidence type="ECO:0000256" key="3">
    <source>
        <dbReference type="ARBA" id="ARBA00022514"/>
    </source>
</evidence>
<feature type="signal peptide" evidence="6">
    <location>
        <begin position="1"/>
        <end position="20"/>
    </location>
</feature>
<proteinExistence type="evidence at transcript level"/>
<dbReference type="EMBL" id="AB778258">
    <property type="protein sequence ID" value="BAR92725.1"/>
    <property type="molecule type" value="mRNA"/>
</dbReference>
<dbReference type="SMART" id="SM00199">
    <property type="entry name" value="SCY"/>
    <property type="match status" value="1"/>
</dbReference>
<dbReference type="Pfam" id="PF00048">
    <property type="entry name" value="IL8"/>
    <property type="match status" value="1"/>
</dbReference>
<evidence type="ECO:0000259" key="7">
    <source>
        <dbReference type="SMART" id="SM00199"/>
    </source>
</evidence>
<reference evidence="8" key="1">
    <citation type="submission" date="2013-01" db="EMBL/GenBank/DDBJ databases">
        <title>Identification of a novel isoform of Japanese flounder interleukin-8.</title>
        <authorList>
            <person name="Zhao B."/>
            <person name="Kondo H."/>
            <person name="Hirono I."/>
        </authorList>
    </citation>
    <scope>NUCLEOTIDE SEQUENCE</scope>
</reference>
<comment type="subcellular location">
    <subcellularLocation>
        <location evidence="1">Secreted</location>
    </subcellularLocation>
</comment>
<dbReference type="Gene3D" id="2.40.50.40">
    <property type="match status" value="1"/>
</dbReference>
<keyword evidence="4" id="KW-0964">Secreted</keyword>
<dbReference type="InterPro" id="IPR036048">
    <property type="entry name" value="Interleukin_8-like_sf"/>
</dbReference>
<dbReference type="KEGG" id="pov:109637777"/>
<dbReference type="GO" id="GO:0008009">
    <property type="term" value="F:chemokine activity"/>
    <property type="evidence" value="ECO:0007669"/>
    <property type="project" value="InterPro"/>
</dbReference>
<protein>
    <submittedName>
        <fullName evidence="8">Interleukin 8 isoform 2</fullName>
    </submittedName>
</protein>
<keyword evidence="6" id="KW-0732">Signal</keyword>
<dbReference type="PRINTS" id="PR00436">
    <property type="entry name" value="INTERLEUKIN8"/>
</dbReference>
<dbReference type="InterPro" id="IPR001811">
    <property type="entry name" value="Chemokine_IL8-like_dom"/>
</dbReference>
<evidence type="ECO:0000256" key="6">
    <source>
        <dbReference type="SAM" id="SignalP"/>
    </source>
</evidence>
<organism evidence="8">
    <name type="scientific">Paralichthys olivaceus</name>
    <name type="common">Bastard halibut</name>
    <name type="synonym">Hippoglossus olivaceus</name>
    <dbReference type="NCBI Taxonomy" id="8255"/>
    <lineage>
        <taxon>Eukaryota</taxon>
        <taxon>Metazoa</taxon>
        <taxon>Chordata</taxon>
        <taxon>Craniata</taxon>
        <taxon>Vertebrata</taxon>
        <taxon>Euteleostomi</taxon>
        <taxon>Actinopterygii</taxon>
        <taxon>Neopterygii</taxon>
        <taxon>Teleostei</taxon>
        <taxon>Neoteleostei</taxon>
        <taxon>Acanthomorphata</taxon>
        <taxon>Carangaria</taxon>
        <taxon>Pleuronectiformes</taxon>
        <taxon>Pleuronectoidei</taxon>
        <taxon>Paralichthyidae</taxon>
        <taxon>Paralichthys</taxon>
    </lineage>
</organism>
<dbReference type="GO" id="GO:0006955">
    <property type="term" value="P:immune response"/>
    <property type="evidence" value="ECO:0007669"/>
    <property type="project" value="InterPro"/>
</dbReference>
<dbReference type="GO" id="GO:0006952">
    <property type="term" value="P:defense response"/>
    <property type="evidence" value="ECO:0007669"/>
    <property type="project" value="InterPro"/>
</dbReference>